<feature type="transmembrane region" description="Helical" evidence="1">
    <location>
        <begin position="99"/>
        <end position="129"/>
    </location>
</feature>
<feature type="transmembrane region" description="Helical" evidence="1">
    <location>
        <begin position="56"/>
        <end position="78"/>
    </location>
</feature>
<dbReference type="Pfam" id="PF12730">
    <property type="entry name" value="ABC2_membrane_4"/>
    <property type="match status" value="1"/>
</dbReference>
<reference evidence="2 3" key="1">
    <citation type="submission" date="2022-06" db="EMBL/GenBank/DDBJ databases">
        <title>New Species of the Genus Actinoplanes, ActinopZanes ferrugineus.</title>
        <authorList>
            <person name="Ding P."/>
        </authorList>
    </citation>
    <scope>NUCLEOTIDE SEQUENCE [LARGE SCALE GENOMIC DNA]</scope>
    <source>
        <strain evidence="2 3">TRM88003</strain>
    </source>
</reference>
<sequence length="235" mass="24233">MTMLRATIGAEWIKLWTTRTVWWALTAALVLMAAGAGQYALYAENGDIDQTGAGEIAVLGLSFAQLAFLALATIVMTSEYSTGTMRATLTWTPVRSRLLLAKSAVIAGVTLVAGTVAGFVGVAVAAPILGNSSMGAVAPKMGLYLALLGVFAVGLGAALRGPVVSLVVLLMLVVVVPPLLQVPDLAVLNTIADALPGVAGQRFLLENSYGGLVIVAAWATAAFLIGARVLRRRDA</sequence>
<gene>
    <name evidence="2" type="ORF">M1L60_45525</name>
</gene>
<name>A0ABT1E7R2_9ACTN</name>
<dbReference type="EMBL" id="JAMYJR010000067">
    <property type="protein sequence ID" value="MCO8277856.1"/>
    <property type="molecule type" value="Genomic_DNA"/>
</dbReference>
<organism evidence="2 3">
    <name type="scientific">Paractinoplanes aksuensis</name>
    <dbReference type="NCBI Taxonomy" id="2939490"/>
    <lineage>
        <taxon>Bacteria</taxon>
        <taxon>Bacillati</taxon>
        <taxon>Actinomycetota</taxon>
        <taxon>Actinomycetes</taxon>
        <taxon>Micromonosporales</taxon>
        <taxon>Micromonosporaceae</taxon>
        <taxon>Paractinoplanes</taxon>
    </lineage>
</organism>
<evidence type="ECO:0000256" key="1">
    <source>
        <dbReference type="SAM" id="Phobius"/>
    </source>
</evidence>
<protein>
    <submittedName>
        <fullName evidence="2">ABC transporter permease</fullName>
    </submittedName>
</protein>
<evidence type="ECO:0000313" key="3">
    <source>
        <dbReference type="Proteomes" id="UP001523369"/>
    </source>
</evidence>
<feature type="transmembrane region" description="Helical" evidence="1">
    <location>
        <begin position="141"/>
        <end position="159"/>
    </location>
</feature>
<keyword evidence="1" id="KW-0472">Membrane</keyword>
<feature type="transmembrane region" description="Helical" evidence="1">
    <location>
        <begin position="208"/>
        <end position="230"/>
    </location>
</feature>
<proteinExistence type="predicted"/>
<keyword evidence="1" id="KW-1133">Transmembrane helix</keyword>
<dbReference type="RefSeq" id="WP_253243862.1">
    <property type="nucleotide sequence ID" value="NZ_JAMYJR010000067.1"/>
</dbReference>
<accession>A0ABT1E7R2</accession>
<keyword evidence="3" id="KW-1185">Reference proteome</keyword>
<feature type="transmembrane region" description="Helical" evidence="1">
    <location>
        <begin position="166"/>
        <end position="188"/>
    </location>
</feature>
<comment type="caution">
    <text evidence="2">The sequence shown here is derived from an EMBL/GenBank/DDBJ whole genome shotgun (WGS) entry which is preliminary data.</text>
</comment>
<feature type="transmembrane region" description="Helical" evidence="1">
    <location>
        <begin position="21"/>
        <end position="41"/>
    </location>
</feature>
<dbReference type="Proteomes" id="UP001523369">
    <property type="component" value="Unassembled WGS sequence"/>
</dbReference>
<keyword evidence="1" id="KW-0812">Transmembrane</keyword>
<evidence type="ECO:0000313" key="2">
    <source>
        <dbReference type="EMBL" id="MCO8277856.1"/>
    </source>
</evidence>